<name>A0A0V0HIH4_SOLCH</name>
<organism evidence="1">
    <name type="scientific">Solanum chacoense</name>
    <name type="common">Chaco potato</name>
    <dbReference type="NCBI Taxonomy" id="4108"/>
    <lineage>
        <taxon>Eukaryota</taxon>
        <taxon>Viridiplantae</taxon>
        <taxon>Streptophyta</taxon>
        <taxon>Embryophyta</taxon>
        <taxon>Tracheophyta</taxon>
        <taxon>Spermatophyta</taxon>
        <taxon>Magnoliopsida</taxon>
        <taxon>eudicotyledons</taxon>
        <taxon>Gunneridae</taxon>
        <taxon>Pentapetalae</taxon>
        <taxon>asterids</taxon>
        <taxon>lamiids</taxon>
        <taxon>Solanales</taxon>
        <taxon>Solanaceae</taxon>
        <taxon>Solanoideae</taxon>
        <taxon>Solaneae</taxon>
        <taxon>Solanum</taxon>
    </lineage>
</organism>
<dbReference type="AlphaFoldDB" id="A0A0V0HIH4"/>
<evidence type="ECO:0000313" key="1">
    <source>
        <dbReference type="EMBL" id="JAP19944.1"/>
    </source>
</evidence>
<proteinExistence type="predicted"/>
<accession>A0A0V0HIH4</accession>
<protein>
    <submittedName>
        <fullName evidence="1">Putative ovule protein</fullName>
    </submittedName>
</protein>
<dbReference type="EMBL" id="GEDG01019437">
    <property type="protein sequence ID" value="JAP19944.1"/>
    <property type="molecule type" value="Transcribed_RNA"/>
</dbReference>
<sequence length="91" mass="10752">MSLHIKGHLLSPAQLYLLVTLKSCKTEYTGLIPVNYIDNINYIKKFVTVSLPRSVYYLNMWIIGVLKGLFYFNHTREIQNWRNESLDEEDQ</sequence>
<reference evidence="1" key="1">
    <citation type="submission" date="2015-12" db="EMBL/GenBank/DDBJ databases">
        <title>Gene expression during late stages of embryo sac development: a critical building block for successful pollen-pistil interactions.</title>
        <authorList>
            <person name="Liu Y."/>
            <person name="Joly V."/>
            <person name="Sabar M."/>
            <person name="Matton D.P."/>
        </authorList>
    </citation>
    <scope>NUCLEOTIDE SEQUENCE</scope>
</reference>